<sequence length="306" mass="30643">MTEDEHLLAALRLAAGADPVPDRVIMDAHAVYALRLPGAVIADLVSAHTAPGGPPPRDTGGAPANGDTLGAPGNGHSGGASGNGHTGSAPGGHTRDGHLRGASGGDGTGDDPADGNARRRLDGAASGGTATPPDRSPFNGTATPPEGSPSNGTATPPDGSSFDSTTPPGGPLSNGRPAAGAGSLFRPGLFSDARPLFPPARPPAGVRSDGHAAEGEPRLLRFAAGGLTIEVEIIVCDSHLDLAGQVRPAPGKGARVEIRTPHISKIRSPTEIGSFAITGLPHGWVSIVCHRLGDPPVATRWQCIRP</sequence>
<feature type="compositionally biased region" description="Gly residues" evidence="1">
    <location>
        <begin position="72"/>
        <end position="85"/>
    </location>
</feature>
<proteinExistence type="predicted"/>
<evidence type="ECO:0000313" key="3">
    <source>
        <dbReference type="Proteomes" id="UP001596004"/>
    </source>
</evidence>
<gene>
    <name evidence="2" type="ORF">ACFO60_14905</name>
</gene>
<evidence type="ECO:0000313" key="2">
    <source>
        <dbReference type="EMBL" id="MFC4532060.1"/>
    </source>
</evidence>
<keyword evidence="3" id="KW-1185">Reference proteome</keyword>
<protein>
    <submittedName>
        <fullName evidence="2">Uncharacterized protein</fullName>
    </submittedName>
</protein>
<feature type="compositionally biased region" description="Polar residues" evidence="1">
    <location>
        <begin position="138"/>
        <end position="154"/>
    </location>
</feature>
<dbReference type="RefSeq" id="WP_380840782.1">
    <property type="nucleotide sequence ID" value="NZ_JBHSFP010000008.1"/>
</dbReference>
<evidence type="ECO:0000256" key="1">
    <source>
        <dbReference type="SAM" id="MobiDB-lite"/>
    </source>
</evidence>
<feature type="region of interest" description="Disordered" evidence="1">
    <location>
        <begin position="47"/>
        <end position="212"/>
    </location>
</feature>
<reference evidence="3" key="1">
    <citation type="journal article" date="2019" name="Int. J. Syst. Evol. Microbiol.">
        <title>The Global Catalogue of Microorganisms (GCM) 10K type strain sequencing project: providing services to taxonomists for standard genome sequencing and annotation.</title>
        <authorList>
            <consortium name="The Broad Institute Genomics Platform"/>
            <consortium name="The Broad Institute Genome Sequencing Center for Infectious Disease"/>
            <person name="Wu L."/>
            <person name="Ma J."/>
        </authorList>
    </citation>
    <scope>NUCLEOTIDE SEQUENCE [LARGE SCALE GENOMIC DNA]</scope>
    <source>
        <strain evidence="3">CGMCC 4.7132</strain>
    </source>
</reference>
<accession>A0ABV9CGV0</accession>
<comment type="caution">
    <text evidence="2">The sequence shown here is derived from an EMBL/GenBank/DDBJ whole genome shotgun (WGS) entry which is preliminary data.</text>
</comment>
<organism evidence="2 3">
    <name type="scientific">Sphaerisporangium dianthi</name>
    <dbReference type="NCBI Taxonomy" id="1436120"/>
    <lineage>
        <taxon>Bacteria</taxon>
        <taxon>Bacillati</taxon>
        <taxon>Actinomycetota</taxon>
        <taxon>Actinomycetes</taxon>
        <taxon>Streptosporangiales</taxon>
        <taxon>Streptosporangiaceae</taxon>
        <taxon>Sphaerisporangium</taxon>
    </lineage>
</organism>
<dbReference type="Proteomes" id="UP001596004">
    <property type="component" value="Unassembled WGS sequence"/>
</dbReference>
<dbReference type="EMBL" id="JBHSFP010000008">
    <property type="protein sequence ID" value="MFC4532060.1"/>
    <property type="molecule type" value="Genomic_DNA"/>
</dbReference>
<name>A0ABV9CGV0_9ACTN</name>